<dbReference type="GO" id="GO:0003676">
    <property type="term" value="F:nucleic acid binding"/>
    <property type="evidence" value="ECO:0007669"/>
    <property type="project" value="InterPro"/>
</dbReference>
<dbReference type="Proteomes" id="UP000009138">
    <property type="component" value="Unassembled WGS sequence"/>
</dbReference>
<dbReference type="Pfam" id="PF13358">
    <property type="entry name" value="DDE_3"/>
    <property type="match status" value="1"/>
</dbReference>
<dbReference type="InterPro" id="IPR038717">
    <property type="entry name" value="Tc1-like_DDE_dom"/>
</dbReference>
<proteinExistence type="predicted"/>
<organism evidence="2 3">
    <name type="scientific">Rhizopus delemar (strain RA 99-880 / ATCC MYA-4621 / FGSC 9543 / NRRL 43880)</name>
    <name type="common">Mucormycosis agent</name>
    <name type="synonym">Rhizopus arrhizus var. delemar</name>
    <dbReference type="NCBI Taxonomy" id="246409"/>
    <lineage>
        <taxon>Eukaryota</taxon>
        <taxon>Fungi</taxon>
        <taxon>Fungi incertae sedis</taxon>
        <taxon>Mucoromycota</taxon>
        <taxon>Mucoromycotina</taxon>
        <taxon>Mucoromycetes</taxon>
        <taxon>Mucorales</taxon>
        <taxon>Mucorineae</taxon>
        <taxon>Rhizopodaceae</taxon>
        <taxon>Rhizopus</taxon>
    </lineage>
</organism>
<dbReference type="InterPro" id="IPR036397">
    <property type="entry name" value="RNaseH_sf"/>
</dbReference>
<protein>
    <recommendedName>
        <fullName evidence="1">Tc1-like transposase DDE domain-containing protein</fullName>
    </recommendedName>
</protein>
<evidence type="ECO:0000259" key="1">
    <source>
        <dbReference type="Pfam" id="PF13358"/>
    </source>
</evidence>
<dbReference type="EMBL" id="CH476746">
    <property type="protein sequence ID" value="EIE90276.1"/>
    <property type="molecule type" value="Genomic_DNA"/>
</dbReference>
<evidence type="ECO:0000313" key="2">
    <source>
        <dbReference type="EMBL" id="EIE90276.1"/>
    </source>
</evidence>
<keyword evidence="3" id="KW-1185">Reference proteome</keyword>
<dbReference type="RefSeq" id="XP_067525672.1">
    <property type="nucleotide sequence ID" value="XM_067669571.1"/>
</dbReference>
<name>I1CP96_RHIO9</name>
<dbReference type="VEuPathDB" id="FungiDB:RO3G_14987"/>
<sequence length="202" mass="23371">MEHVPGVLTSTLSKHKGLYTPKRTRGHAGKKTTISSTTKNYLKRELVNGSLKTAKSVWPYLNSIGHKIGYFGTTEDDWRRIVLSDKTKINVWGSDGSSDYVHILSTTLMDSLKYYGYEQEAIYFQQDNDPKHTSKLAHVWFKENGLKEEHTFSWPAQSPDLNPIEHLWHHLKLRLSLDEDRDKGLHDLWSRIEKECISCTKE</sequence>
<dbReference type="OrthoDB" id="2416077at2759"/>
<reference evidence="2 3" key="1">
    <citation type="journal article" date="2009" name="PLoS Genet.">
        <title>Genomic analysis of the basal lineage fungus Rhizopus oryzae reveals a whole-genome duplication.</title>
        <authorList>
            <person name="Ma L.-J."/>
            <person name="Ibrahim A.S."/>
            <person name="Skory C."/>
            <person name="Grabherr M.G."/>
            <person name="Burger G."/>
            <person name="Butler M."/>
            <person name="Elias M."/>
            <person name="Idnurm A."/>
            <person name="Lang B.F."/>
            <person name="Sone T."/>
            <person name="Abe A."/>
            <person name="Calvo S.E."/>
            <person name="Corrochano L.M."/>
            <person name="Engels R."/>
            <person name="Fu J."/>
            <person name="Hansberg W."/>
            <person name="Kim J.-M."/>
            <person name="Kodira C.D."/>
            <person name="Koehrsen M.J."/>
            <person name="Liu B."/>
            <person name="Miranda-Saavedra D."/>
            <person name="O'Leary S."/>
            <person name="Ortiz-Castellanos L."/>
            <person name="Poulter R."/>
            <person name="Rodriguez-Romero J."/>
            <person name="Ruiz-Herrera J."/>
            <person name="Shen Y.-Q."/>
            <person name="Zeng Q."/>
            <person name="Galagan J."/>
            <person name="Birren B.W."/>
            <person name="Cuomo C.A."/>
            <person name="Wickes B.L."/>
        </authorList>
    </citation>
    <scope>NUCLEOTIDE SEQUENCE [LARGE SCALE GENOMIC DNA]</scope>
    <source>
        <strain evidence="3">RA 99-880 / ATCC MYA-4621 / FGSC 9543 / NRRL 43880</strain>
    </source>
</reference>
<dbReference type="GeneID" id="93621952"/>
<dbReference type="InParanoid" id="I1CP96"/>
<dbReference type="Gene3D" id="3.30.420.10">
    <property type="entry name" value="Ribonuclease H-like superfamily/Ribonuclease H"/>
    <property type="match status" value="1"/>
</dbReference>
<feature type="domain" description="Tc1-like transposase DDE" evidence="1">
    <location>
        <begin position="121"/>
        <end position="175"/>
    </location>
</feature>
<dbReference type="AlphaFoldDB" id="I1CP96"/>
<gene>
    <name evidence="2" type="ORF">RO3G_14987</name>
</gene>
<accession>I1CP96</accession>
<evidence type="ECO:0000313" key="3">
    <source>
        <dbReference type="Proteomes" id="UP000009138"/>
    </source>
</evidence>